<feature type="transmembrane region" description="Helical" evidence="1">
    <location>
        <begin position="68"/>
        <end position="92"/>
    </location>
</feature>
<proteinExistence type="predicted"/>
<reference evidence="2 3" key="1">
    <citation type="submission" date="2019-12" db="EMBL/GenBank/DDBJ databases">
        <title>Paenibacillus sp. nov., an endophytic bacterium isolated from the stem of Dendrobium.</title>
        <authorList>
            <person name="Zhao R."/>
        </authorList>
    </citation>
    <scope>NUCLEOTIDE SEQUENCE [LARGE SCALE GENOMIC DNA]</scope>
    <source>
        <strain evidence="2 3">HJL G12</strain>
    </source>
</reference>
<evidence type="ECO:0000256" key="1">
    <source>
        <dbReference type="SAM" id="Phobius"/>
    </source>
</evidence>
<keyword evidence="3" id="KW-1185">Reference proteome</keyword>
<evidence type="ECO:0000313" key="3">
    <source>
        <dbReference type="Proteomes" id="UP000460318"/>
    </source>
</evidence>
<dbReference type="RefSeq" id="WP_160499586.1">
    <property type="nucleotide sequence ID" value="NZ_WUBI01000003.1"/>
</dbReference>
<keyword evidence="1" id="KW-0812">Transmembrane</keyword>
<dbReference type="AlphaFoldDB" id="A0A7X3LID1"/>
<accession>A0A7X3LID1</accession>
<protein>
    <submittedName>
        <fullName evidence="2">Uncharacterized protein</fullName>
    </submittedName>
</protein>
<gene>
    <name evidence="2" type="ORF">GRF59_20545</name>
</gene>
<evidence type="ECO:0000313" key="2">
    <source>
        <dbReference type="EMBL" id="MWV46012.1"/>
    </source>
</evidence>
<feature type="transmembrane region" description="Helical" evidence="1">
    <location>
        <begin position="39"/>
        <end position="61"/>
    </location>
</feature>
<dbReference type="Proteomes" id="UP000460318">
    <property type="component" value="Unassembled WGS sequence"/>
</dbReference>
<sequence length="100" mass="10969">MQGIQARRYSSWSWLALGIGIICLICVSGQLFQIIRGNFYSGLLLGLSSMAGFIMSTVGLMRRSEKKALLWIALVSSLSPVFYKIVIFVGFMSGSIPFAP</sequence>
<feature type="transmembrane region" description="Helical" evidence="1">
    <location>
        <begin position="12"/>
        <end position="33"/>
    </location>
</feature>
<name>A0A7X3LID1_9BACL</name>
<comment type="caution">
    <text evidence="2">The sequence shown here is derived from an EMBL/GenBank/DDBJ whole genome shotgun (WGS) entry which is preliminary data.</text>
</comment>
<keyword evidence="1" id="KW-0472">Membrane</keyword>
<dbReference type="EMBL" id="WUBI01000003">
    <property type="protein sequence ID" value="MWV46012.1"/>
    <property type="molecule type" value="Genomic_DNA"/>
</dbReference>
<keyword evidence="1" id="KW-1133">Transmembrane helix</keyword>
<organism evidence="2 3">
    <name type="scientific">Paenibacillus dendrobii</name>
    <dbReference type="NCBI Taxonomy" id="2691084"/>
    <lineage>
        <taxon>Bacteria</taxon>
        <taxon>Bacillati</taxon>
        <taxon>Bacillota</taxon>
        <taxon>Bacilli</taxon>
        <taxon>Bacillales</taxon>
        <taxon>Paenibacillaceae</taxon>
        <taxon>Paenibacillus</taxon>
    </lineage>
</organism>